<sequence length="2208" mass="241739">MNTDLLVHHLFEEAAKKYPSTVAVSFHDQSVTYEELDKKATALAGYIVSVAPSQEIIGISATRSIEMIVGVLAILKSGKAYLPLDPNYPEQRLEQIVADSRISYIAARAEQSDFFKVLGLKTIASDETYSIEAPGAIQQGLNGCILYTSGSTGKPKGVCLGHEGLSNFISWQQENSICGPEVQSLQFCHLSFDASFMEIFMALTQGGTLHLITEDDRLDGGRLLDFIRTKQINKIFLPYVTLQYLAEAAVKEQKVPDYLTEVTTGGELLKITPTIRQFFNSLNKGKLLNIYGPTEATVCVTTLVLEGDANLWADIPTIGSPMAGARIFFLDENQQPAAAGTVGELCIAGLCLANGYLNQPELSAEKFVFWEHPSIGQVRIYRTGDLGRFFENGEIDFIGRQDGQVKIRGNRVELGEIEIAIMNQGQANQCVVVLREDLPGRKSLVAYLVCDKQAFDPQQIRTYVAEKLPDYMVPASFVRMDELPKTTSGKVDKKALPKPDIKRPAINELYKKPVSLTEKNITKVLLDVFLYDRIGINDNFFELGGNSLLAQKTVSELRYQFSYQLPITKLYQFPTVSGMAAFLDRQQQKHKFSTASTSTNQLKSDIAVVGMAGRFPGATSIDGLWDILVQGKETTTFFGPDEIDSFVPNSLKDDPAYVRARGIIDKADEFDPSFFGINQKLSELMDPQQRIFLEIAQEVLEKTGHLIANPGFKIGVFAGSGSNTYYENNVLPNADLIERQGKLQVLTVNEKDYIATRTAYHLNLNGPAVSVNSACSTSLLAIAEAVNSLRAGQCDAALAGGSSVTVPINSGHLYQEGAMLSADGHCCPFDDDATGTVFSDGAGVVLLKRLEDAERNGDFIYGIIRGVGVNNDGSGKGSFTAPNTESQADAIAMAIADAGVDPADISYIEAHGTGTPLGDPIEFEGLVSAFGDQQNRQYCALGSVKSNFGHLTQAAGVAGLIKTCLALQHKQLPASLGYKKPNRNIDFVNSPFYVNHKLTDWNVKDKRIAGVSSFGVGGTNVHVVLQEYENLPVAASAGRPFELITWSALTETSREKYKTALTGYPYSGSDNLADIGYTLAKFRNAYHYRSFRVVNSITALKAKLEEGTVNKVENNYLEELPGEIVFSFPGQGAQYLNMGKALYEGESIYKAAIDSCVPILMEHIGIDIRDIIFPGDTDQAAEDRLKNTKYTQPALFVTEYALARLWMHWGIRPSLFCGHSIGEYVAAHLSGIFSLPDALKLIATRGLMVSQLPAGSMLSVRAKHQKIAPLLKEGLSIAAINSPDLCVVAGPTADVKAFSAELDGFEIANKLLFTSHAFHSSMMDPIVEEFKRTVAEVTLSAPNIPIVSTVTGKLLSAEQATDPAYWARHLRETVRFSDAVETILSYDHPLFLEVGPGAVTATLIKQISAGTKLTAPAIHSMANTGNDYESVLTALGYLWNHGLNPDWDNYYTGQQRKLLHLPSYQFDRKKFWVNPKSNSLQPPPVAQEQNNQFNEHRAKNIQIMRTAKLTSKIKQLLEDASGVEMQDVESNRSFLEIGLDSLLLTQVAISLKKEFNLPITFRKLNEEYTTVEALVNYIDQNTAPDPAAEEPATPGFAESTLQNQAAPVYGQAYAPAYIQQNGMPANPTALSLIAQQLDILSKQVLLMQGNTVTPVAPVAVNHQHAVMVQEKNTSANGIADKSDLTAQEKVEIQKPFGATPKIDRQSTELNERQNNFLKDLTLRYNKKTEKSKQYAAESRAYMADPRVVSGFKPATKELVYPIVINKSSGSRMWDIDGNEYIDVLNGFGSNMLGYQPEAIRKAMHEQVDSGYEVGPQHELAAEVSKLVCEFTGFDRSALCSTGSEAVLGCIRIARTVTGRSLIVAFTGSYHGIIDEVLVRGTKKLKSFPAAAGIMADAVKNILVLDYGTDEALAIIKERAGEIAAVIAEPIQSRRPEFVPIDFLKEVRKITSENGAALIFDEVITGFRMHPGGAQALFDIKADLASYGKVVGAGIPIGVIAGRKEFMDALDGGTWNYGDQSYPEVGVTYFAGTFVRHPLALASARASLKYMQEKGPDLQQSLNDKGAYITSVLNQEIGKRQLPFFVANYGSLWKIKFHEEVPYSELMFTLMREKGIHILDGFPCFITEATTMEDLDKVIECFRESMDEMIGAGFFSAAPQYAINETQPVVMDAGSPPVEGARLGKDADGNPAWFIEDQQTPGKYLQIKP</sequence>
<dbReference type="EMBL" id="JAVDTF010000001">
    <property type="protein sequence ID" value="MDR6782460.1"/>
    <property type="molecule type" value="Genomic_DNA"/>
</dbReference>
<evidence type="ECO:0000313" key="2">
    <source>
        <dbReference type="Proteomes" id="UP001246858"/>
    </source>
</evidence>
<protein>
    <submittedName>
        <fullName evidence="1">Amino acid adenylation domain-containing protein</fullName>
    </submittedName>
</protein>
<proteinExistence type="predicted"/>
<name>A0ACC6KTI7_9SPHI</name>
<gene>
    <name evidence="1" type="ORF">J2X78_001012</name>
</gene>
<comment type="caution">
    <text evidence="1">The sequence shown here is derived from an EMBL/GenBank/DDBJ whole genome shotgun (WGS) entry which is preliminary data.</text>
</comment>
<dbReference type="Proteomes" id="UP001246858">
    <property type="component" value="Unassembled WGS sequence"/>
</dbReference>
<accession>A0ACC6KTI7</accession>
<evidence type="ECO:0000313" key="1">
    <source>
        <dbReference type="EMBL" id="MDR6782460.1"/>
    </source>
</evidence>
<keyword evidence="2" id="KW-1185">Reference proteome</keyword>
<reference evidence="1" key="1">
    <citation type="submission" date="2023-07" db="EMBL/GenBank/DDBJ databases">
        <title>Sorghum-associated microbial communities from plants grown in Nebraska, USA.</title>
        <authorList>
            <person name="Schachtman D."/>
        </authorList>
    </citation>
    <scope>NUCLEOTIDE SEQUENCE</scope>
    <source>
        <strain evidence="1">2697</strain>
    </source>
</reference>
<organism evidence="1 2">
    <name type="scientific">Pedobacter africanus</name>
    <dbReference type="NCBI Taxonomy" id="151894"/>
    <lineage>
        <taxon>Bacteria</taxon>
        <taxon>Pseudomonadati</taxon>
        <taxon>Bacteroidota</taxon>
        <taxon>Sphingobacteriia</taxon>
        <taxon>Sphingobacteriales</taxon>
        <taxon>Sphingobacteriaceae</taxon>
        <taxon>Pedobacter</taxon>
    </lineage>
</organism>